<dbReference type="PROSITE" id="PS00134">
    <property type="entry name" value="TRYPSIN_HIS"/>
    <property type="match status" value="1"/>
</dbReference>
<dbReference type="Pfam" id="PF00089">
    <property type="entry name" value="Trypsin"/>
    <property type="match status" value="1"/>
</dbReference>
<dbReference type="InterPro" id="IPR009003">
    <property type="entry name" value="Peptidase_S1_PA"/>
</dbReference>
<dbReference type="SMART" id="SM00020">
    <property type="entry name" value="Tryp_SPc"/>
    <property type="match status" value="1"/>
</dbReference>
<evidence type="ECO:0000256" key="6">
    <source>
        <dbReference type="ARBA" id="ARBA00023157"/>
    </source>
</evidence>
<name>U5ES48_9DIPT</name>
<dbReference type="AlphaFoldDB" id="U5ES48"/>
<dbReference type="PROSITE" id="PS50240">
    <property type="entry name" value="TRYPSIN_DOM"/>
    <property type="match status" value="1"/>
</dbReference>
<dbReference type="PANTHER" id="PTHR24256">
    <property type="entry name" value="TRYPTASE-RELATED"/>
    <property type="match status" value="1"/>
</dbReference>
<keyword evidence="7" id="KW-0325">Glycoprotein</keyword>
<keyword evidence="5" id="KW-0391">Immunity</keyword>
<feature type="domain" description="Peptidase S1" evidence="10">
    <location>
        <begin position="91"/>
        <end position="342"/>
    </location>
</feature>
<evidence type="ECO:0000256" key="2">
    <source>
        <dbReference type="ARBA" id="ARBA00022525"/>
    </source>
</evidence>
<dbReference type="PRINTS" id="PR00722">
    <property type="entry name" value="CHYMOTRYPSIN"/>
</dbReference>
<evidence type="ECO:0000256" key="7">
    <source>
        <dbReference type="ARBA" id="ARBA00023180"/>
    </source>
</evidence>
<dbReference type="GO" id="GO:0005576">
    <property type="term" value="C:extracellular region"/>
    <property type="evidence" value="ECO:0007669"/>
    <property type="project" value="UniProtKB-SubCell"/>
</dbReference>
<evidence type="ECO:0000256" key="5">
    <source>
        <dbReference type="ARBA" id="ARBA00022859"/>
    </source>
</evidence>
<evidence type="ECO:0000256" key="4">
    <source>
        <dbReference type="ARBA" id="ARBA00022729"/>
    </source>
</evidence>
<dbReference type="InterPro" id="IPR018114">
    <property type="entry name" value="TRYPSIN_HIS"/>
</dbReference>
<evidence type="ECO:0000256" key="3">
    <source>
        <dbReference type="ARBA" id="ARBA00022588"/>
    </source>
</evidence>
<dbReference type="PROSITE" id="PS00135">
    <property type="entry name" value="TRYPSIN_SER"/>
    <property type="match status" value="1"/>
</dbReference>
<organism evidence="11">
    <name type="scientific">Corethrella appendiculata</name>
    <dbReference type="NCBI Taxonomy" id="1370023"/>
    <lineage>
        <taxon>Eukaryota</taxon>
        <taxon>Metazoa</taxon>
        <taxon>Ecdysozoa</taxon>
        <taxon>Arthropoda</taxon>
        <taxon>Hexapoda</taxon>
        <taxon>Insecta</taxon>
        <taxon>Pterygota</taxon>
        <taxon>Neoptera</taxon>
        <taxon>Endopterygota</taxon>
        <taxon>Diptera</taxon>
        <taxon>Nematocera</taxon>
        <taxon>Culicoidea</taxon>
        <taxon>Chaoboridae</taxon>
        <taxon>Corethrella</taxon>
    </lineage>
</organism>
<dbReference type="InterPro" id="IPR043504">
    <property type="entry name" value="Peptidase_S1_PA_chymotrypsin"/>
</dbReference>
<dbReference type="EMBL" id="GANO01003415">
    <property type="protein sequence ID" value="JAB56456.1"/>
    <property type="molecule type" value="mRNA"/>
</dbReference>
<dbReference type="GO" id="GO:0045087">
    <property type="term" value="P:innate immune response"/>
    <property type="evidence" value="ECO:0007669"/>
    <property type="project" value="UniProtKB-KW"/>
</dbReference>
<dbReference type="GO" id="GO:0006508">
    <property type="term" value="P:proteolysis"/>
    <property type="evidence" value="ECO:0007669"/>
    <property type="project" value="UniProtKB-KW"/>
</dbReference>
<keyword evidence="2" id="KW-0964">Secreted</keyword>
<dbReference type="GO" id="GO:0004252">
    <property type="term" value="F:serine-type endopeptidase activity"/>
    <property type="evidence" value="ECO:0007669"/>
    <property type="project" value="InterPro"/>
</dbReference>
<dbReference type="InterPro" id="IPR001254">
    <property type="entry name" value="Trypsin_dom"/>
</dbReference>
<dbReference type="InterPro" id="IPR001314">
    <property type="entry name" value="Peptidase_S1A"/>
</dbReference>
<evidence type="ECO:0000256" key="1">
    <source>
        <dbReference type="ARBA" id="ARBA00004613"/>
    </source>
</evidence>
<keyword evidence="9 11" id="KW-0645">Protease</keyword>
<sequence length="343" mass="37965">LEGAECIAGVNKNGLCIPSDKCNLNKNVKKFLKNCGNENVCCPLTNIRKTVQKCYEYERLAYDTVRLVALSRTTVEHDYRTPNCSKQLKLIVGGEIAGAGEFPHMAVLGYTQEDSKDILYNCGGSLISDKFVLTAAHCVIDKQLKPVLVRLNATDLQKSNNGGINFQIKNIFPHDFYRKNITKKIRYDDIALIELEKPVNFSNYIRPACLQADNSDSIQQGIAAGFGQTAYADPTSPKLRKVVLNVTDIFDCQDDYENDKQAYPLGIVKTQFCAGSTSDYTGDPRDTCNGDSGGPLMTVSSDNNCIYYIFGIVAQGKSCGLSTPGIYTKVNHYLDWIESIVWP</sequence>
<keyword evidence="6" id="KW-1015">Disulfide bond</keyword>
<proteinExistence type="evidence at transcript level"/>
<keyword evidence="9" id="KW-0720">Serine protease</keyword>
<accession>U5ES48</accession>
<dbReference type="CDD" id="cd00190">
    <property type="entry name" value="Tryp_SPc"/>
    <property type="match status" value="1"/>
</dbReference>
<dbReference type="SUPFAM" id="SSF50494">
    <property type="entry name" value="Trypsin-like serine proteases"/>
    <property type="match status" value="1"/>
</dbReference>
<evidence type="ECO:0000256" key="8">
    <source>
        <dbReference type="ARBA" id="ARBA00024195"/>
    </source>
</evidence>
<evidence type="ECO:0000259" key="10">
    <source>
        <dbReference type="PROSITE" id="PS50240"/>
    </source>
</evidence>
<comment type="subcellular location">
    <subcellularLocation>
        <location evidence="1">Secreted</location>
    </subcellularLocation>
</comment>
<keyword evidence="3" id="KW-0399">Innate immunity</keyword>
<keyword evidence="9" id="KW-0378">Hydrolase</keyword>
<protein>
    <submittedName>
        <fullName evidence="11">Putative trypsin-like serine protease</fullName>
    </submittedName>
</protein>
<reference evidence="11" key="1">
    <citation type="journal article" date="2014" name="Insect Biochem. Mol. Biol.">
        <title>An insight into the sialome of the frog biting fly, Corethrella appendiculata.</title>
        <authorList>
            <person name="Ribeiro J.M.C."/>
            <person name="Chagas A.C."/>
            <person name="Pham V.M."/>
            <person name="Lounibos L.P."/>
            <person name="Calvo E."/>
        </authorList>
    </citation>
    <scope>NUCLEOTIDE SEQUENCE</scope>
    <source>
        <tissue evidence="11">Salivary glands</tissue>
    </source>
</reference>
<feature type="non-terminal residue" evidence="11">
    <location>
        <position position="1"/>
    </location>
</feature>
<comment type="similarity">
    <text evidence="8">Belongs to the peptidase S1 family. CLIP subfamily.</text>
</comment>
<evidence type="ECO:0000256" key="9">
    <source>
        <dbReference type="RuleBase" id="RU363034"/>
    </source>
</evidence>
<keyword evidence="4" id="KW-0732">Signal</keyword>
<dbReference type="Gene3D" id="2.40.10.10">
    <property type="entry name" value="Trypsin-like serine proteases"/>
    <property type="match status" value="1"/>
</dbReference>
<evidence type="ECO:0000313" key="11">
    <source>
        <dbReference type="EMBL" id="JAB56456.1"/>
    </source>
</evidence>
<dbReference type="FunFam" id="2.40.10.10:FF:000028">
    <property type="entry name" value="Serine protease easter"/>
    <property type="match status" value="1"/>
</dbReference>
<dbReference type="InterPro" id="IPR051487">
    <property type="entry name" value="Ser/Thr_Proteases_Immune/Dev"/>
</dbReference>
<dbReference type="InterPro" id="IPR033116">
    <property type="entry name" value="TRYPSIN_SER"/>
</dbReference>